<dbReference type="Gene3D" id="3.40.190.10">
    <property type="entry name" value="Periplasmic binding protein-like II"/>
    <property type="match status" value="2"/>
</dbReference>
<evidence type="ECO:0000256" key="2">
    <source>
        <dbReference type="ARBA" id="ARBA00022448"/>
    </source>
</evidence>
<dbReference type="SUPFAM" id="SSF53850">
    <property type="entry name" value="Periplasmic binding protein-like II"/>
    <property type="match status" value="1"/>
</dbReference>
<dbReference type="Proteomes" id="UP000584642">
    <property type="component" value="Unassembled WGS sequence"/>
</dbReference>
<dbReference type="Pfam" id="PF00497">
    <property type="entry name" value="SBP_bac_3"/>
    <property type="match status" value="1"/>
</dbReference>
<comment type="similarity">
    <text evidence="1 4">Belongs to the bacterial solute-binding protein 3 family.</text>
</comment>
<dbReference type="PANTHER" id="PTHR30085">
    <property type="entry name" value="AMINO ACID ABC TRANSPORTER PERMEASE"/>
    <property type="match status" value="1"/>
</dbReference>
<evidence type="ECO:0000256" key="1">
    <source>
        <dbReference type="ARBA" id="ARBA00010333"/>
    </source>
</evidence>
<feature type="domain" description="Solute-binding protein family 3/N-terminal" evidence="5">
    <location>
        <begin position="23"/>
        <end position="244"/>
    </location>
</feature>
<evidence type="ECO:0000313" key="6">
    <source>
        <dbReference type="EMBL" id="NYZ18424.1"/>
    </source>
</evidence>
<evidence type="ECO:0000313" key="7">
    <source>
        <dbReference type="Proteomes" id="UP000584642"/>
    </source>
</evidence>
<evidence type="ECO:0000256" key="3">
    <source>
        <dbReference type="ARBA" id="ARBA00022729"/>
    </source>
</evidence>
<keyword evidence="2" id="KW-0813">Transport</keyword>
<dbReference type="InterPro" id="IPR001638">
    <property type="entry name" value="Solute-binding_3/MltF_N"/>
</dbReference>
<dbReference type="PANTHER" id="PTHR30085:SF7">
    <property type="entry name" value="AMINO-ACID ABC TRANSPORTER-BINDING PROTEIN YHDW-RELATED"/>
    <property type="match status" value="1"/>
</dbReference>
<accession>A0ABX2T652</accession>
<comment type="caution">
    <text evidence="6">The sequence shown here is derived from an EMBL/GenBank/DDBJ whole genome shotgun (WGS) entry which is preliminary data.</text>
</comment>
<sequence length="327" mass="34947">MNLLIGTAASADSVLDRVKRNGVVRCGIDQTPGFSAVDATGRSHGFDIDFCRAIAAAVLGSPDAIDPARVNTANKFKGLVDGDLDVAFGMTTWTMTRDTALGVSFPGVMYYDGQSFMAWADRGKADPVAIGGRRICVQGGTTSHANLTNHLRTRGIAATLVESASSEEKFRRFMARDCDVVTGDRAELAARRAAMAGMRDQLVIAREVISREPLGPVVGGDDRAWYDVVRWVMLATMVAEFKGVTAAKAAERADSADREVRRLLGQDPDAGKGLGLDAQWAQRAIAAVGHYGEIFERNLGSSTPIGLERGPNALWVDGGLIYAPPFQ</sequence>
<organism evidence="6 7">
    <name type="scientific">Azospirillum oleiclasticum</name>
    <dbReference type="NCBI Taxonomy" id="2735135"/>
    <lineage>
        <taxon>Bacteria</taxon>
        <taxon>Pseudomonadati</taxon>
        <taxon>Pseudomonadota</taxon>
        <taxon>Alphaproteobacteria</taxon>
        <taxon>Rhodospirillales</taxon>
        <taxon>Azospirillaceae</taxon>
        <taxon>Azospirillum</taxon>
    </lineage>
</organism>
<evidence type="ECO:0000256" key="4">
    <source>
        <dbReference type="RuleBase" id="RU003744"/>
    </source>
</evidence>
<dbReference type="InterPro" id="IPR018313">
    <property type="entry name" value="SBP_3_CS"/>
</dbReference>
<dbReference type="SMART" id="SM00062">
    <property type="entry name" value="PBPb"/>
    <property type="match status" value="1"/>
</dbReference>
<dbReference type="EMBL" id="JABFDB010000001">
    <property type="protein sequence ID" value="NYZ18424.1"/>
    <property type="molecule type" value="Genomic_DNA"/>
</dbReference>
<proteinExistence type="inferred from homology"/>
<name>A0ABX2T652_9PROT</name>
<protein>
    <submittedName>
        <fullName evidence="6">Transporter substrate-binding domain-containing protein</fullName>
    </submittedName>
</protein>
<dbReference type="InterPro" id="IPR051455">
    <property type="entry name" value="Bact_solute-bind_prot3"/>
</dbReference>
<evidence type="ECO:0000259" key="5">
    <source>
        <dbReference type="SMART" id="SM00062"/>
    </source>
</evidence>
<keyword evidence="3" id="KW-0732">Signal</keyword>
<dbReference type="PROSITE" id="PS01039">
    <property type="entry name" value="SBP_BACTERIAL_3"/>
    <property type="match status" value="1"/>
</dbReference>
<gene>
    <name evidence="6" type="ORF">HND93_01765</name>
</gene>
<keyword evidence="7" id="KW-1185">Reference proteome</keyword>
<reference evidence="6 7" key="1">
    <citation type="submission" date="2020-05" db="EMBL/GenBank/DDBJ databases">
        <title>Azospirillum oleiclasticum sp. nov, a nitrogen-fixing and heavy crude oil-emulsifying bacterium isolated from the crude oil of Yumen Oilfield.</title>
        <authorList>
            <person name="Wu D."/>
            <person name="Cai M."/>
            <person name="Zhang X."/>
        </authorList>
    </citation>
    <scope>NUCLEOTIDE SEQUENCE [LARGE SCALE GENOMIC DNA]</scope>
    <source>
        <strain evidence="6 7">ROY-1-1-2</strain>
    </source>
</reference>
<dbReference type="RefSeq" id="WP_180280169.1">
    <property type="nucleotide sequence ID" value="NZ_JABFDB010000001.1"/>
</dbReference>